<dbReference type="InterPro" id="IPR000873">
    <property type="entry name" value="AMP-dep_synth/lig_dom"/>
</dbReference>
<dbReference type="Pfam" id="PF00501">
    <property type="entry name" value="AMP-binding"/>
    <property type="match status" value="1"/>
</dbReference>
<dbReference type="PANTHER" id="PTHR43201">
    <property type="entry name" value="ACYL-COA SYNTHETASE"/>
    <property type="match status" value="1"/>
</dbReference>
<dbReference type="InterPro" id="IPR045851">
    <property type="entry name" value="AMP-bd_C_sf"/>
</dbReference>
<dbReference type="SUPFAM" id="SSF56801">
    <property type="entry name" value="Acetyl-CoA synthetase-like"/>
    <property type="match status" value="1"/>
</dbReference>
<dbReference type="InterPro" id="IPR029069">
    <property type="entry name" value="HotDog_dom_sf"/>
</dbReference>
<dbReference type="EMBL" id="JTDO01000014">
    <property type="protein sequence ID" value="KLT72330.1"/>
    <property type="molecule type" value="Genomic_DNA"/>
</dbReference>
<protein>
    <submittedName>
        <fullName evidence="4">AMP-binding protein</fullName>
    </submittedName>
</protein>
<dbReference type="GO" id="GO:0006631">
    <property type="term" value="P:fatty acid metabolic process"/>
    <property type="evidence" value="ECO:0007669"/>
    <property type="project" value="TreeGrafter"/>
</dbReference>
<evidence type="ECO:0000259" key="3">
    <source>
        <dbReference type="Pfam" id="PF22818"/>
    </source>
</evidence>
<feature type="domain" description="ApeI dehydratase-like" evidence="3">
    <location>
        <begin position="468"/>
        <end position="565"/>
    </location>
</feature>
<dbReference type="Gene3D" id="3.30.300.30">
    <property type="match status" value="1"/>
</dbReference>
<dbReference type="OrthoDB" id="9787658at2"/>
<evidence type="ECO:0000313" key="5">
    <source>
        <dbReference type="Proteomes" id="UP000036027"/>
    </source>
</evidence>
<dbReference type="InterPro" id="IPR042099">
    <property type="entry name" value="ANL_N_sf"/>
</dbReference>
<sequence>MYSLSQIFSENLFGDDLIAVSPDWKRADFNRTVFYLSGRLKAAGVKSAALWFDDAALFACAVLSVWHAGARVILPPNLAYDNTRWADSEADVWLTDVVDQLAAADISKHSTFVLPDCFHAMEPDSITAMQTDFLNEQAEVYLKTSGSSGKAQVVVKTLAQIQAEAKVLAQLPLFADKGAVVMGSVSPQHLYGFTFRFALPLSAGLPISRKQSVYPENLLAETSACVRTVWITSPALLNRMGEERNWEAVRPKLSGIVSAGGALPYSTAELLERHLMLPLEIYGSTETGVIASRYGSQPWRPLPGVAFGQSAGEGALWVQSPWSDGKQQTADVVEKQEGGFLLLGRSDRIIKFEDKRVSLAQIEQDLLMHEWVADAYCGIHPKYKRLAVWVALSEMGIAALREHGRAVIVSRLKRHTSAAQDMIAVPRYWRFADILPRNTQAKIAAADFQTAFTDSQTTPVWPSEMKQISDNEWLLESRVPLDLVYFGGHFANFPLVPGVVELQWVRDAAARFDWGRQAVVCVENLKYQQFLRPHDSIKLSLKYDGAKNKLTFKLENQEAVCASGRIVFGSFSQEAF</sequence>
<evidence type="ECO:0000256" key="1">
    <source>
        <dbReference type="ARBA" id="ARBA00006432"/>
    </source>
</evidence>
<accession>A0A0J0YQB2</accession>
<dbReference type="RefSeq" id="WP_047761541.1">
    <property type="nucleotide sequence ID" value="NZ_CP091510.1"/>
</dbReference>
<dbReference type="SUPFAM" id="SSF54637">
    <property type="entry name" value="Thioesterase/thiol ester dehydrase-isomerase"/>
    <property type="match status" value="1"/>
</dbReference>
<dbReference type="InterPro" id="IPR054545">
    <property type="entry name" value="ApeI-like"/>
</dbReference>
<dbReference type="Proteomes" id="UP000036027">
    <property type="component" value="Unassembled WGS sequence"/>
</dbReference>
<dbReference type="PANTHER" id="PTHR43201:SF8">
    <property type="entry name" value="ACYL-COA SYNTHETASE FAMILY MEMBER 3"/>
    <property type="match status" value="1"/>
</dbReference>
<dbReference type="Gene3D" id="3.10.129.10">
    <property type="entry name" value="Hotdog Thioesterase"/>
    <property type="match status" value="1"/>
</dbReference>
<proteinExistence type="inferred from homology"/>
<gene>
    <name evidence="4" type="ORF">PL75_08685</name>
</gene>
<reference evidence="4 5" key="1">
    <citation type="submission" date="2014-11" db="EMBL/GenBank/DDBJ databases">
        <title>Genome of a novel goose pathogen.</title>
        <authorList>
            <person name="Hansen C.M."/>
            <person name="Hueffer K."/>
            <person name="Choi S.C."/>
        </authorList>
    </citation>
    <scope>NUCLEOTIDE SEQUENCE [LARGE SCALE GENOMIC DNA]</scope>
    <source>
        <strain evidence="4 5">KH1503</strain>
    </source>
</reference>
<dbReference type="STRING" id="1470200.PL75_08685"/>
<comment type="caution">
    <text evidence="4">The sequence shown here is derived from an EMBL/GenBank/DDBJ whole genome shotgun (WGS) entry which is preliminary data.</text>
</comment>
<dbReference type="GO" id="GO:0031956">
    <property type="term" value="F:medium-chain fatty acid-CoA ligase activity"/>
    <property type="evidence" value="ECO:0007669"/>
    <property type="project" value="TreeGrafter"/>
</dbReference>
<name>A0A0J0YQB2_9NEIS</name>
<dbReference type="PATRIC" id="fig|1470200.3.peg.676"/>
<dbReference type="AlphaFoldDB" id="A0A0J0YQB2"/>
<dbReference type="Pfam" id="PF22818">
    <property type="entry name" value="ApeI-like"/>
    <property type="match status" value="1"/>
</dbReference>
<organism evidence="4 5">
    <name type="scientific">Neisseria arctica</name>
    <dbReference type="NCBI Taxonomy" id="1470200"/>
    <lineage>
        <taxon>Bacteria</taxon>
        <taxon>Pseudomonadati</taxon>
        <taxon>Pseudomonadota</taxon>
        <taxon>Betaproteobacteria</taxon>
        <taxon>Neisseriales</taxon>
        <taxon>Neisseriaceae</taxon>
        <taxon>Neisseria</taxon>
    </lineage>
</organism>
<dbReference type="Gene3D" id="3.40.50.12780">
    <property type="entry name" value="N-terminal domain of ligase-like"/>
    <property type="match status" value="1"/>
</dbReference>
<feature type="domain" description="AMP-dependent synthetase/ligase" evidence="2">
    <location>
        <begin position="27"/>
        <end position="303"/>
    </location>
</feature>
<evidence type="ECO:0000313" key="4">
    <source>
        <dbReference type="EMBL" id="KLT72330.1"/>
    </source>
</evidence>
<keyword evidence="5" id="KW-1185">Reference proteome</keyword>
<comment type="similarity">
    <text evidence="1">Belongs to the ATP-dependent AMP-binding enzyme family.</text>
</comment>
<evidence type="ECO:0000259" key="2">
    <source>
        <dbReference type="Pfam" id="PF00501"/>
    </source>
</evidence>